<dbReference type="EMBL" id="CP036282">
    <property type="protein sequence ID" value="QDL54273.1"/>
    <property type="molecule type" value="Genomic_DNA"/>
</dbReference>
<gene>
    <name evidence="2" type="ORF">EXZ61_08900</name>
</gene>
<dbReference type="Proteomes" id="UP000317365">
    <property type="component" value="Chromosome"/>
</dbReference>
<keyword evidence="1" id="KW-0812">Transmembrane</keyword>
<keyword evidence="1" id="KW-0472">Membrane</keyword>
<keyword evidence="1" id="KW-1133">Transmembrane helix</keyword>
<proteinExistence type="predicted"/>
<feature type="transmembrane region" description="Helical" evidence="1">
    <location>
        <begin position="37"/>
        <end position="57"/>
    </location>
</feature>
<reference evidence="3" key="2">
    <citation type="journal article" date="2020" name="Int. J. Syst. Evol. Microbiol.">
        <title>Genomic insights into a novel species Rhodoferax aquaticus sp. nov., isolated from freshwater.</title>
        <authorList>
            <person name="Li T."/>
            <person name="Zhuo Y."/>
            <person name="Jin C.Z."/>
            <person name="Wu X."/>
            <person name="Ko S.R."/>
            <person name="Jin F.J."/>
            <person name="Ahn C.Y."/>
            <person name="Oh H.M."/>
            <person name="Lee H.G."/>
            <person name="Jin L."/>
        </authorList>
    </citation>
    <scope>NUCLEOTIDE SEQUENCE [LARGE SCALE GENOMIC DNA]</scope>
    <source>
        <strain evidence="3">Gr-4</strain>
    </source>
</reference>
<accession>A0A515ENM6</accession>
<feature type="transmembrane region" description="Helical" evidence="1">
    <location>
        <begin position="95"/>
        <end position="117"/>
    </location>
</feature>
<reference evidence="3" key="1">
    <citation type="submission" date="2019-02" db="EMBL/GenBank/DDBJ databases">
        <title>Complete genome sequence of Rhodoferax sp. Gr-4.</title>
        <authorList>
            <person name="Jin L."/>
        </authorList>
    </citation>
    <scope>NUCLEOTIDE SEQUENCE [LARGE SCALE GENOMIC DNA]</scope>
    <source>
        <strain evidence="3">Gr-4</strain>
    </source>
</reference>
<dbReference type="KEGG" id="rhg:EXZ61_08900"/>
<protein>
    <submittedName>
        <fullName evidence="2">Uncharacterized protein</fullName>
    </submittedName>
</protein>
<dbReference type="RefSeq" id="WP_142811037.1">
    <property type="nucleotide sequence ID" value="NZ_CP036282.1"/>
</dbReference>
<evidence type="ECO:0000313" key="3">
    <source>
        <dbReference type="Proteomes" id="UP000317365"/>
    </source>
</evidence>
<dbReference type="AlphaFoldDB" id="A0A515ENM6"/>
<evidence type="ECO:0000313" key="2">
    <source>
        <dbReference type="EMBL" id="QDL54273.1"/>
    </source>
</evidence>
<feature type="transmembrane region" description="Helical" evidence="1">
    <location>
        <begin position="69"/>
        <end position="89"/>
    </location>
</feature>
<keyword evidence="3" id="KW-1185">Reference proteome</keyword>
<name>A0A515ENM6_9BURK</name>
<sequence>MKIVILIGTGLLALVWTAFIALSAAVADWLASQGGQLPGGLYALGQWPMPPWVALWIDPALAETLRASVVWALDLAAALMPWILPLLAWVAPVLWVIWGLGLVALLVLAGLGVFLLGRLRRRSPRPRYG</sequence>
<evidence type="ECO:0000256" key="1">
    <source>
        <dbReference type="SAM" id="Phobius"/>
    </source>
</evidence>
<organism evidence="2 3">
    <name type="scientific">Rhodoferax aquaticus</name>
    <dbReference type="NCBI Taxonomy" id="2527691"/>
    <lineage>
        <taxon>Bacteria</taxon>
        <taxon>Pseudomonadati</taxon>
        <taxon>Pseudomonadota</taxon>
        <taxon>Betaproteobacteria</taxon>
        <taxon>Burkholderiales</taxon>
        <taxon>Comamonadaceae</taxon>
        <taxon>Rhodoferax</taxon>
    </lineage>
</organism>